<proteinExistence type="inferred from homology"/>
<dbReference type="EMBL" id="SDMP01000020">
    <property type="protein sequence ID" value="RYQ85820.1"/>
    <property type="molecule type" value="Genomic_DNA"/>
</dbReference>
<evidence type="ECO:0008006" key="5">
    <source>
        <dbReference type="Google" id="ProtNLM"/>
    </source>
</evidence>
<feature type="compositionally biased region" description="Low complexity" evidence="2">
    <location>
        <begin position="119"/>
        <end position="132"/>
    </location>
</feature>
<dbReference type="AlphaFoldDB" id="A0A444X7Z4"/>
<dbReference type="GO" id="GO:0008308">
    <property type="term" value="F:voltage-gated monoatomic anion channel activity"/>
    <property type="evidence" value="ECO:0007669"/>
    <property type="project" value="InterPro"/>
</dbReference>
<dbReference type="PANTHER" id="PTHR11743">
    <property type="entry name" value="VOLTAGE-DEPENDENT ANION-SELECTIVE CHANNEL"/>
    <property type="match status" value="1"/>
</dbReference>
<evidence type="ECO:0000313" key="3">
    <source>
        <dbReference type="EMBL" id="RYQ85820.1"/>
    </source>
</evidence>
<dbReference type="Gene3D" id="2.40.160.10">
    <property type="entry name" value="Porin"/>
    <property type="match status" value="2"/>
</dbReference>
<sequence>MVKGPGLYSDIGKKARDLLFKDYHTDQKFTVTTYSPTGVAITSTGIKRDELFMAEVNTQLKNKNVTTDIKVDTDSNRRSSPLPVAVRRRPSSVVATCRRWWLPSLITTVPPLSAPDSNTPAPASASAGHAAGTAPAHPAAALFTTITVNEPAPGLKTIFNFRIPDQRSGKVEVQYVHGYSGISTSVGLTANPIVNFSGVLGTDVLAIGSELSYDTKIGEFTKYNAGVNFTKADLVASLTVTDKGDTLNASYYHLVNPLNNTAFGAEVTHSFSTNKNTLTLGSQHALDPLTTVKARINHSGKAHALIQHEWRPKSFFTISGEVDTKSFEQSAKIGLGLALKP</sequence>
<dbReference type="CDD" id="cd07306">
    <property type="entry name" value="Porin3_VDAC"/>
    <property type="match status" value="1"/>
</dbReference>
<dbReference type="InterPro" id="IPR001925">
    <property type="entry name" value="Porin_Euk"/>
</dbReference>
<evidence type="ECO:0000313" key="4">
    <source>
        <dbReference type="Proteomes" id="UP000289738"/>
    </source>
</evidence>
<gene>
    <name evidence="3" type="ORF">Ahy_B10g105436</name>
</gene>
<protein>
    <recommendedName>
        <fullName evidence="5">Mitochondrial outer membrane protein porin</fullName>
    </recommendedName>
</protein>
<dbReference type="STRING" id="3818.A0A444X7Z4"/>
<dbReference type="InterPro" id="IPR027246">
    <property type="entry name" value="Porin_Euk/Tom40"/>
</dbReference>
<dbReference type="Proteomes" id="UP000289738">
    <property type="component" value="Chromosome B10"/>
</dbReference>
<dbReference type="Pfam" id="PF01459">
    <property type="entry name" value="Porin_3"/>
    <property type="match status" value="2"/>
</dbReference>
<accession>A0A444X7Z4</accession>
<keyword evidence="4" id="KW-1185">Reference proteome</keyword>
<feature type="region of interest" description="Disordered" evidence="2">
    <location>
        <begin position="113"/>
        <end position="132"/>
    </location>
</feature>
<reference evidence="3 4" key="1">
    <citation type="submission" date="2019-01" db="EMBL/GenBank/DDBJ databases">
        <title>Sequencing of cultivated peanut Arachis hypogaea provides insights into genome evolution and oil improvement.</title>
        <authorList>
            <person name="Chen X."/>
        </authorList>
    </citation>
    <scope>NUCLEOTIDE SEQUENCE [LARGE SCALE GENOMIC DNA]</scope>
    <source>
        <strain evidence="4">cv. Fuhuasheng</strain>
        <tissue evidence="3">Leaves</tissue>
    </source>
</reference>
<evidence type="ECO:0000256" key="1">
    <source>
        <dbReference type="ARBA" id="ARBA00009624"/>
    </source>
</evidence>
<dbReference type="PANTHER" id="PTHR11743:SF60">
    <property type="entry name" value="MITOCHONDRIAL OUTER MEMBRANE PROTEIN PORIN 1"/>
    <property type="match status" value="1"/>
</dbReference>
<dbReference type="InterPro" id="IPR023614">
    <property type="entry name" value="Porin_dom_sf"/>
</dbReference>
<dbReference type="GO" id="GO:0005741">
    <property type="term" value="C:mitochondrial outer membrane"/>
    <property type="evidence" value="ECO:0007669"/>
    <property type="project" value="InterPro"/>
</dbReference>
<evidence type="ECO:0000256" key="2">
    <source>
        <dbReference type="SAM" id="MobiDB-lite"/>
    </source>
</evidence>
<organism evidence="3 4">
    <name type="scientific">Arachis hypogaea</name>
    <name type="common">Peanut</name>
    <dbReference type="NCBI Taxonomy" id="3818"/>
    <lineage>
        <taxon>Eukaryota</taxon>
        <taxon>Viridiplantae</taxon>
        <taxon>Streptophyta</taxon>
        <taxon>Embryophyta</taxon>
        <taxon>Tracheophyta</taxon>
        <taxon>Spermatophyta</taxon>
        <taxon>Magnoliopsida</taxon>
        <taxon>eudicotyledons</taxon>
        <taxon>Gunneridae</taxon>
        <taxon>Pentapetalae</taxon>
        <taxon>rosids</taxon>
        <taxon>fabids</taxon>
        <taxon>Fabales</taxon>
        <taxon>Fabaceae</taxon>
        <taxon>Papilionoideae</taxon>
        <taxon>50 kb inversion clade</taxon>
        <taxon>dalbergioids sensu lato</taxon>
        <taxon>Dalbergieae</taxon>
        <taxon>Pterocarpus clade</taxon>
        <taxon>Arachis</taxon>
    </lineage>
</organism>
<comment type="caution">
    <text evidence="3">The sequence shown here is derived from an EMBL/GenBank/DDBJ whole genome shotgun (WGS) entry which is preliminary data.</text>
</comment>
<name>A0A444X7Z4_ARAHY</name>
<comment type="similarity">
    <text evidence="1">Belongs to the eukaryotic mitochondrial porin (TC 1.B.8.1) family.</text>
</comment>